<dbReference type="GO" id="GO:0000123">
    <property type="term" value="C:histone acetyltransferase complex"/>
    <property type="evidence" value="ECO:0007669"/>
    <property type="project" value="TreeGrafter"/>
</dbReference>
<reference evidence="4" key="1">
    <citation type="submission" date="2011-11" db="EMBL/GenBank/DDBJ databases">
        <title>The Genome Sequence of Fusarium oxysporum II5.</title>
        <authorList>
            <consortium name="The Broad Institute Genome Sequencing Platform"/>
            <person name="Ma L.-J."/>
            <person name="Gale L.R."/>
            <person name="Schwartz D.C."/>
            <person name="Zhou S."/>
            <person name="Corby-Kistler H."/>
            <person name="Young S.K."/>
            <person name="Zeng Q."/>
            <person name="Gargeya S."/>
            <person name="Fitzgerald M."/>
            <person name="Haas B."/>
            <person name="Abouelleil A."/>
            <person name="Alvarado L."/>
            <person name="Arachchi H.M."/>
            <person name="Berlin A."/>
            <person name="Brown A."/>
            <person name="Chapman S.B."/>
            <person name="Chen Z."/>
            <person name="Dunbar C."/>
            <person name="Freedman E."/>
            <person name="Gearin G."/>
            <person name="Goldberg J."/>
            <person name="Griggs A."/>
            <person name="Gujja S."/>
            <person name="Heiman D."/>
            <person name="Howarth C."/>
            <person name="Larson L."/>
            <person name="Lui A."/>
            <person name="MacDonald P.J.P."/>
            <person name="Montmayeur A."/>
            <person name="Murphy C."/>
            <person name="Neiman D."/>
            <person name="Pearson M."/>
            <person name="Priest M."/>
            <person name="Roberts A."/>
            <person name="Saif S."/>
            <person name="Shea T."/>
            <person name="Shenoy N."/>
            <person name="Sisk P."/>
            <person name="Stolte C."/>
            <person name="Sykes S."/>
            <person name="Wortman J."/>
            <person name="Nusbaum C."/>
            <person name="Birren B."/>
        </authorList>
    </citation>
    <scope>NUCLEOTIDE SEQUENCE [LARGE SCALE GENOMIC DNA]</scope>
    <source>
        <strain evidence="4">54006</strain>
    </source>
</reference>
<dbReference type="CDD" id="cd04301">
    <property type="entry name" value="NAT_SF"/>
    <property type="match status" value="1"/>
</dbReference>
<name>X0JE45_FUSO5</name>
<dbReference type="AlphaFoldDB" id="X0JE45"/>
<dbReference type="PANTHER" id="PTHR45750:SF3">
    <property type="entry name" value="HISTONE ACETYLTRANSFERASE"/>
    <property type="match status" value="1"/>
</dbReference>
<dbReference type="EMBL" id="JH658284">
    <property type="protein sequence ID" value="EXL99462.1"/>
    <property type="molecule type" value="Genomic_DNA"/>
</dbReference>
<dbReference type="RefSeq" id="XP_031061552.1">
    <property type="nucleotide sequence ID" value="XM_031208546.1"/>
</dbReference>
<proteinExistence type="predicted"/>
<dbReference type="GO" id="GO:0045944">
    <property type="term" value="P:positive regulation of transcription by RNA polymerase II"/>
    <property type="evidence" value="ECO:0007669"/>
    <property type="project" value="TreeGrafter"/>
</dbReference>
<evidence type="ECO:0000256" key="2">
    <source>
        <dbReference type="SAM" id="MobiDB-lite"/>
    </source>
</evidence>
<reference evidence="4" key="2">
    <citation type="submission" date="2012-05" db="EMBL/GenBank/DDBJ databases">
        <title>The Genome Annotation of Fusarium oxysporum II5.</title>
        <authorList>
            <consortium name="The Broad Institute Genomics Platform"/>
            <person name="Ma L.-J."/>
            <person name="Corby-Kistler H."/>
            <person name="Broz K."/>
            <person name="Gale L.R."/>
            <person name="Jonkers W."/>
            <person name="O'Donnell K."/>
            <person name="Ploetz R."/>
            <person name="Steinberg C."/>
            <person name="Schwartz D.C."/>
            <person name="VanEtten H."/>
            <person name="Zhou S."/>
            <person name="Young S.K."/>
            <person name="Zeng Q."/>
            <person name="Gargeya S."/>
            <person name="Fitzgerald M."/>
            <person name="Abouelleil A."/>
            <person name="Alvarado L."/>
            <person name="Chapman S.B."/>
            <person name="Gainer-Dewar J."/>
            <person name="Goldberg J."/>
            <person name="Griggs A."/>
            <person name="Gujja S."/>
            <person name="Hansen M."/>
            <person name="Howarth C."/>
            <person name="Imamovic A."/>
            <person name="Ireland A."/>
            <person name="Larimer J."/>
            <person name="McCowan C."/>
            <person name="Murphy C."/>
            <person name="Pearson M."/>
            <person name="Poon T.W."/>
            <person name="Priest M."/>
            <person name="Roberts A."/>
            <person name="Saif S."/>
            <person name="Shea T."/>
            <person name="Sykes S."/>
            <person name="Wortman J."/>
            <person name="Nusbaum C."/>
            <person name="Birren B."/>
        </authorList>
    </citation>
    <scope>NUCLEOTIDE SEQUENCE</scope>
    <source>
        <strain evidence="4">54006</strain>
    </source>
</reference>
<evidence type="ECO:0000313" key="4">
    <source>
        <dbReference type="EMBL" id="EXL99462.1"/>
    </source>
</evidence>
<dbReference type="HOGENOM" id="CLU_1331989_0_0_1"/>
<dbReference type="InterPro" id="IPR016181">
    <property type="entry name" value="Acyl_CoA_acyltransferase"/>
</dbReference>
<dbReference type="VEuPathDB" id="FungiDB:FOIG_08505"/>
<dbReference type="PANTHER" id="PTHR45750">
    <property type="entry name" value="GH11602P"/>
    <property type="match status" value="1"/>
</dbReference>
<dbReference type="Proteomes" id="UP000030685">
    <property type="component" value="Unassembled WGS sequence"/>
</dbReference>
<feature type="domain" description="N-acetyltransferase" evidence="3">
    <location>
        <begin position="69"/>
        <end position="224"/>
    </location>
</feature>
<dbReference type="PROSITE" id="PS51186">
    <property type="entry name" value="GNAT"/>
    <property type="match status" value="1"/>
</dbReference>
<dbReference type="SUPFAM" id="SSF55729">
    <property type="entry name" value="Acyl-CoA N-acyltransferases (Nat)"/>
    <property type="match status" value="1"/>
</dbReference>
<dbReference type="GeneID" id="42033680"/>
<dbReference type="GO" id="GO:0010484">
    <property type="term" value="F:histone H3 acetyltransferase activity"/>
    <property type="evidence" value="ECO:0007669"/>
    <property type="project" value="TreeGrafter"/>
</dbReference>
<evidence type="ECO:0000256" key="1">
    <source>
        <dbReference type="ARBA" id="ARBA00023242"/>
    </source>
</evidence>
<feature type="region of interest" description="Disordered" evidence="2">
    <location>
        <begin position="1"/>
        <end position="38"/>
    </location>
</feature>
<protein>
    <recommendedName>
        <fullName evidence="3">N-acetyltransferase domain-containing protein</fullName>
    </recommendedName>
</protein>
<organism evidence="4">
    <name type="scientific">Fusarium odoratissimum (strain NRRL 54006)</name>
    <dbReference type="NCBI Taxonomy" id="1089451"/>
    <lineage>
        <taxon>Eukaryota</taxon>
        <taxon>Fungi</taxon>
        <taxon>Dikarya</taxon>
        <taxon>Ascomycota</taxon>
        <taxon>Pezizomycotina</taxon>
        <taxon>Sordariomycetes</taxon>
        <taxon>Hypocreomycetidae</taxon>
        <taxon>Hypocreales</taxon>
        <taxon>Nectriaceae</taxon>
        <taxon>Fusarium</taxon>
        <taxon>Fusarium oxysporum species complex</taxon>
        <taxon>Fusarium oxysporum f. sp. cubense (strain race 4)</taxon>
    </lineage>
</organism>
<sequence>MSSEEYPSPRRSIVPVSSASKKEDMAADAQGSEACQNQTEELDARYHDAVRGSPLPNKPAVIAMRNSEIDFRVIHNDGATDSMVALDCLKRLFQFQLPEMPKDYISRLVYDPSCLSITIVKKTGGFIGGITIRQLQARHVAQIVFCAVSSAEQVKGYGAALMDHLKHHIKATSSVTHLLVYADNYYVGFFQKQGFTKSVSPDQSACMECVKGYEGVTLMQYAIGTGLDGRQYELLRANKWKLKLSEWKI</sequence>
<accession>X0JE45</accession>
<gene>
    <name evidence="4" type="ORF">FOIG_08505</name>
</gene>
<dbReference type="Pfam" id="PF00583">
    <property type="entry name" value="Acetyltransf_1"/>
    <property type="match status" value="1"/>
</dbReference>
<dbReference type="InterPro" id="IPR000182">
    <property type="entry name" value="GNAT_dom"/>
</dbReference>
<dbReference type="Gene3D" id="3.40.630.30">
    <property type="match status" value="1"/>
</dbReference>
<feature type="compositionally biased region" description="Low complexity" evidence="2">
    <location>
        <begin position="9"/>
        <end position="19"/>
    </location>
</feature>
<keyword evidence="1" id="KW-0539">Nucleus</keyword>
<dbReference type="InterPro" id="IPR037800">
    <property type="entry name" value="GCN5"/>
</dbReference>
<evidence type="ECO:0000259" key="3">
    <source>
        <dbReference type="PROSITE" id="PS51186"/>
    </source>
</evidence>